<dbReference type="GO" id="GO:0005576">
    <property type="term" value="C:extracellular region"/>
    <property type="evidence" value="ECO:0007669"/>
    <property type="project" value="TreeGrafter"/>
</dbReference>
<dbReference type="GO" id="GO:0046514">
    <property type="term" value="P:ceramide catabolic process"/>
    <property type="evidence" value="ECO:0007669"/>
    <property type="project" value="InterPro"/>
</dbReference>
<sequence length="242" mass="27079">MSKKQLNVGLASVNITPPVGVDLAGYSFGPSRGILDDLYAKTIFLENNENSIVLIMTDLIGFDFDFIDRVFESIKKETGVRKENISLSASHTHSGPATKFSRKWGKIDQAYMKCLEKKLIGSVVWASDNLFSAKIGFGRGYVNTISNNRVYRWKYNEDQSIDPEVGVIRIDNKNGNMVAILINFSCHPTNLHSYRNLISSDFPGFTRRMIENISSNLFVAYTNGAGADITPFPYECLYHGLP</sequence>
<dbReference type="GO" id="GO:0042759">
    <property type="term" value="P:long-chain fatty acid biosynthetic process"/>
    <property type="evidence" value="ECO:0007669"/>
    <property type="project" value="TreeGrafter"/>
</dbReference>
<proteinExistence type="predicted"/>
<dbReference type="InterPro" id="IPR031329">
    <property type="entry name" value="NEUT/ALK_ceramidase_N"/>
</dbReference>
<dbReference type="PANTHER" id="PTHR12670">
    <property type="entry name" value="CERAMIDASE"/>
    <property type="match status" value="1"/>
</dbReference>
<organism evidence="2">
    <name type="scientific">marine sediment metagenome</name>
    <dbReference type="NCBI Taxonomy" id="412755"/>
    <lineage>
        <taxon>unclassified sequences</taxon>
        <taxon>metagenomes</taxon>
        <taxon>ecological metagenomes</taxon>
    </lineage>
</organism>
<accession>X0WMU9</accession>
<protein>
    <recommendedName>
        <fullName evidence="1">Neutral/alkaline non-lysosomal ceramidase N-terminal domain-containing protein</fullName>
    </recommendedName>
</protein>
<dbReference type="AlphaFoldDB" id="X0WMU9"/>
<evidence type="ECO:0000259" key="1">
    <source>
        <dbReference type="Pfam" id="PF04734"/>
    </source>
</evidence>
<dbReference type="PANTHER" id="PTHR12670:SF1">
    <property type="entry name" value="NEUTRAL CERAMIDASE"/>
    <property type="match status" value="1"/>
</dbReference>
<feature type="non-terminal residue" evidence="2">
    <location>
        <position position="242"/>
    </location>
</feature>
<dbReference type="InterPro" id="IPR006823">
    <property type="entry name" value="Ceramidase_alk"/>
</dbReference>
<dbReference type="EMBL" id="BARS01021245">
    <property type="protein sequence ID" value="GAG14011.1"/>
    <property type="molecule type" value="Genomic_DNA"/>
</dbReference>
<feature type="domain" description="Neutral/alkaline non-lysosomal ceramidase N-terminal" evidence="1">
    <location>
        <begin position="7"/>
        <end position="214"/>
    </location>
</feature>
<dbReference type="Pfam" id="PF04734">
    <property type="entry name" value="Ceramidase_alk"/>
    <property type="match status" value="1"/>
</dbReference>
<evidence type="ECO:0000313" key="2">
    <source>
        <dbReference type="EMBL" id="GAG14011.1"/>
    </source>
</evidence>
<comment type="caution">
    <text evidence="2">The sequence shown here is derived from an EMBL/GenBank/DDBJ whole genome shotgun (WGS) entry which is preliminary data.</text>
</comment>
<dbReference type="GO" id="GO:0016020">
    <property type="term" value="C:membrane"/>
    <property type="evidence" value="ECO:0007669"/>
    <property type="project" value="GOC"/>
</dbReference>
<dbReference type="GO" id="GO:0046512">
    <property type="term" value="P:sphingosine biosynthetic process"/>
    <property type="evidence" value="ECO:0007669"/>
    <property type="project" value="TreeGrafter"/>
</dbReference>
<dbReference type="GO" id="GO:0017040">
    <property type="term" value="F:N-acylsphingosine amidohydrolase activity"/>
    <property type="evidence" value="ECO:0007669"/>
    <property type="project" value="InterPro"/>
</dbReference>
<name>X0WMU9_9ZZZZ</name>
<reference evidence="2" key="1">
    <citation type="journal article" date="2014" name="Front. Microbiol.">
        <title>High frequency of phylogenetically diverse reductive dehalogenase-homologous genes in deep subseafloor sedimentary metagenomes.</title>
        <authorList>
            <person name="Kawai M."/>
            <person name="Futagami T."/>
            <person name="Toyoda A."/>
            <person name="Takaki Y."/>
            <person name="Nishi S."/>
            <person name="Hori S."/>
            <person name="Arai W."/>
            <person name="Tsubouchi T."/>
            <person name="Morono Y."/>
            <person name="Uchiyama I."/>
            <person name="Ito T."/>
            <person name="Fujiyama A."/>
            <person name="Inagaki F."/>
            <person name="Takami H."/>
        </authorList>
    </citation>
    <scope>NUCLEOTIDE SEQUENCE</scope>
    <source>
        <strain evidence="2">Expedition CK06-06</strain>
    </source>
</reference>
<gene>
    <name evidence="2" type="ORF">S01H1_34156</name>
</gene>